<dbReference type="PANTHER" id="PTHR11584">
    <property type="entry name" value="SERINE/THREONINE PROTEIN KINASE"/>
    <property type="match status" value="1"/>
</dbReference>
<keyword evidence="8" id="KW-1185">Reference proteome</keyword>
<evidence type="ECO:0000259" key="6">
    <source>
        <dbReference type="PROSITE" id="PS50011"/>
    </source>
</evidence>
<reference evidence="9" key="1">
    <citation type="submission" date="2016-06" db="UniProtKB">
        <authorList>
            <consortium name="WormBaseParasite"/>
        </authorList>
    </citation>
    <scope>IDENTIFICATION</scope>
</reference>
<dbReference type="PANTHER" id="PTHR11584:SF369">
    <property type="entry name" value="MITOGEN-ACTIVATED PROTEIN KINASE KINASE KINASE 19-RELATED"/>
    <property type="match status" value="1"/>
</dbReference>
<dbReference type="Proteomes" id="UP000270296">
    <property type="component" value="Unassembled WGS sequence"/>
</dbReference>
<dbReference type="SUPFAM" id="SSF56112">
    <property type="entry name" value="Protein kinase-like (PK-like)"/>
    <property type="match status" value="1"/>
</dbReference>
<feature type="domain" description="Protein kinase" evidence="6">
    <location>
        <begin position="1"/>
        <end position="156"/>
    </location>
</feature>
<organism evidence="9">
    <name type="scientific">Soboliphyme baturini</name>
    <dbReference type="NCBI Taxonomy" id="241478"/>
    <lineage>
        <taxon>Eukaryota</taxon>
        <taxon>Metazoa</taxon>
        <taxon>Ecdysozoa</taxon>
        <taxon>Nematoda</taxon>
        <taxon>Enoplea</taxon>
        <taxon>Dorylaimia</taxon>
        <taxon>Dioctophymatida</taxon>
        <taxon>Dioctophymatoidea</taxon>
        <taxon>Soboliphymatidae</taxon>
        <taxon>Soboliphyme</taxon>
    </lineage>
</organism>
<sequence length="156" mass="17545">MRQILEGLCYLHHYDIVHRDIKTANILRDSHGNVKIGDFGAGKRLQTICSQSSAGTFIGTPYYMAPEVINGQKYGRKADIWSLGCTLVEMLTGKPPWKDLEPMAALFKIATEPPQYVLPPYISEQFTNILTLLFMWESENRPSAKEALKILSNAVT</sequence>
<evidence type="ECO:0000313" key="8">
    <source>
        <dbReference type="Proteomes" id="UP000270296"/>
    </source>
</evidence>
<dbReference type="EMBL" id="UZAM01013371">
    <property type="protein sequence ID" value="VDP27441.1"/>
    <property type="molecule type" value="Genomic_DNA"/>
</dbReference>
<evidence type="ECO:0000256" key="4">
    <source>
        <dbReference type="ARBA" id="ARBA00022777"/>
    </source>
</evidence>
<dbReference type="Gene3D" id="1.10.510.10">
    <property type="entry name" value="Transferase(Phosphotransferase) domain 1"/>
    <property type="match status" value="1"/>
</dbReference>
<evidence type="ECO:0000256" key="5">
    <source>
        <dbReference type="ARBA" id="ARBA00022840"/>
    </source>
</evidence>
<evidence type="ECO:0000313" key="9">
    <source>
        <dbReference type="WBParaSite" id="SBAD_0001028301-mRNA-1"/>
    </source>
</evidence>
<proteinExistence type="predicted"/>
<name>A0A183J234_9BILA</name>
<dbReference type="GO" id="GO:0004674">
    <property type="term" value="F:protein serine/threonine kinase activity"/>
    <property type="evidence" value="ECO:0007669"/>
    <property type="project" value="UniProtKB-KW"/>
</dbReference>
<dbReference type="WBParaSite" id="SBAD_0001028301-mRNA-1">
    <property type="protein sequence ID" value="SBAD_0001028301-mRNA-1"/>
    <property type="gene ID" value="SBAD_0001028301"/>
</dbReference>
<dbReference type="GO" id="GO:0005524">
    <property type="term" value="F:ATP binding"/>
    <property type="evidence" value="ECO:0007669"/>
    <property type="project" value="UniProtKB-KW"/>
</dbReference>
<keyword evidence="3" id="KW-0547">Nucleotide-binding</keyword>
<keyword evidence="5" id="KW-0067">ATP-binding</keyword>
<dbReference type="AlphaFoldDB" id="A0A183J234"/>
<gene>
    <name evidence="7" type="ORF">SBAD_LOCUS9932</name>
</gene>
<dbReference type="OrthoDB" id="8693905at2759"/>
<evidence type="ECO:0000256" key="2">
    <source>
        <dbReference type="ARBA" id="ARBA00022679"/>
    </source>
</evidence>
<keyword evidence="1" id="KW-0723">Serine/threonine-protein kinase</keyword>
<keyword evidence="2" id="KW-0808">Transferase</keyword>
<dbReference type="SMART" id="SM00220">
    <property type="entry name" value="S_TKc"/>
    <property type="match status" value="1"/>
</dbReference>
<dbReference type="Pfam" id="PF00069">
    <property type="entry name" value="Pkinase"/>
    <property type="match status" value="1"/>
</dbReference>
<evidence type="ECO:0000256" key="1">
    <source>
        <dbReference type="ARBA" id="ARBA00022527"/>
    </source>
</evidence>
<evidence type="ECO:0000256" key="3">
    <source>
        <dbReference type="ARBA" id="ARBA00022741"/>
    </source>
</evidence>
<dbReference type="InterPro" id="IPR000719">
    <property type="entry name" value="Prot_kinase_dom"/>
</dbReference>
<accession>A0A183J234</accession>
<dbReference type="PROSITE" id="PS50011">
    <property type="entry name" value="PROTEIN_KINASE_DOM"/>
    <property type="match status" value="1"/>
</dbReference>
<evidence type="ECO:0000313" key="7">
    <source>
        <dbReference type="EMBL" id="VDP27441.1"/>
    </source>
</evidence>
<dbReference type="InterPro" id="IPR011009">
    <property type="entry name" value="Kinase-like_dom_sf"/>
</dbReference>
<protein>
    <submittedName>
        <fullName evidence="9">Protein kinase domain-containing protein</fullName>
    </submittedName>
</protein>
<keyword evidence="4" id="KW-0418">Kinase</keyword>
<reference evidence="7 8" key="2">
    <citation type="submission" date="2018-11" db="EMBL/GenBank/DDBJ databases">
        <authorList>
            <consortium name="Pathogen Informatics"/>
        </authorList>
    </citation>
    <scope>NUCLEOTIDE SEQUENCE [LARGE SCALE GENOMIC DNA]</scope>
</reference>